<organism evidence="1 2">
    <name type="scientific">Porcincola intestinalis</name>
    <dbReference type="NCBI Taxonomy" id="2606632"/>
    <lineage>
        <taxon>Bacteria</taxon>
        <taxon>Bacillati</taxon>
        <taxon>Bacillota</taxon>
        <taxon>Clostridia</taxon>
        <taxon>Lachnospirales</taxon>
        <taxon>Lachnospiraceae</taxon>
        <taxon>Porcincola</taxon>
    </lineage>
</organism>
<dbReference type="Gene3D" id="3.40.50.1820">
    <property type="entry name" value="alpha/beta hydrolase"/>
    <property type="match status" value="1"/>
</dbReference>
<dbReference type="Proteomes" id="UP000481852">
    <property type="component" value="Unassembled WGS sequence"/>
</dbReference>
<dbReference type="InterPro" id="IPR029058">
    <property type="entry name" value="AB_hydrolase_fold"/>
</dbReference>
<sequence>MVSMKEHIKTLLKLDILALCTMHIANRVITSFSTSKNMLKPGVGKYYNWKYGDIFYQKIGEGTPIVLLHDVNPAESGYVWFDVVESLSKNHTLYIVDLPGCGRSAKPNTTYTNYFYVLFLSSFIKKVVKRKTDVIADGYSSSIALMVSVLDASLIHQITAINPQSLGNLGRTESRRSRIGKLLLSLPVLGTSLYNIEMSRRNLDYRFTEDYLYNPFRSNNRLIDAFYEGAHYHECAGKYLLASIKGIYLTVNIQKALKKTQAGFTILYGEGVEHSSDIIREYTTLNNNIQAYPVAKTKYLPMMEFPKSFLNAAEKAGVI</sequence>
<name>A0A6L5X665_9FIRM</name>
<evidence type="ECO:0000313" key="2">
    <source>
        <dbReference type="Proteomes" id="UP000481852"/>
    </source>
</evidence>
<dbReference type="AlphaFoldDB" id="A0A6L5X665"/>
<comment type="caution">
    <text evidence="1">The sequence shown here is derived from an EMBL/GenBank/DDBJ whole genome shotgun (WGS) entry which is preliminary data.</text>
</comment>
<dbReference type="PANTHER" id="PTHR46438">
    <property type="entry name" value="ALPHA/BETA-HYDROLASES SUPERFAMILY PROTEIN"/>
    <property type="match status" value="1"/>
</dbReference>
<keyword evidence="1" id="KW-0378">Hydrolase</keyword>
<dbReference type="RefSeq" id="WP_154527114.1">
    <property type="nucleotide sequence ID" value="NZ_VULZ01000016.1"/>
</dbReference>
<gene>
    <name evidence="1" type="ORF">FYJ35_12550</name>
</gene>
<dbReference type="GO" id="GO:0016787">
    <property type="term" value="F:hydrolase activity"/>
    <property type="evidence" value="ECO:0007669"/>
    <property type="project" value="UniProtKB-KW"/>
</dbReference>
<proteinExistence type="predicted"/>
<protein>
    <submittedName>
        <fullName evidence="1">Alpha/beta hydrolase</fullName>
    </submittedName>
</protein>
<accession>A0A6L5X665</accession>
<evidence type="ECO:0000313" key="1">
    <source>
        <dbReference type="EMBL" id="MSS15849.1"/>
    </source>
</evidence>
<dbReference type="EMBL" id="VULZ01000016">
    <property type="protein sequence ID" value="MSS15849.1"/>
    <property type="molecule type" value="Genomic_DNA"/>
</dbReference>
<dbReference type="SUPFAM" id="SSF53474">
    <property type="entry name" value="alpha/beta-Hydrolases"/>
    <property type="match status" value="1"/>
</dbReference>
<dbReference type="PANTHER" id="PTHR46438:SF2">
    <property type="entry name" value="ALPHA_BETA-HYDROLASES SUPERFAMILY PROTEIN"/>
    <property type="match status" value="1"/>
</dbReference>
<keyword evidence="2" id="KW-1185">Reference proteome</keyword>
<reference evidence="1 2" key="1">
    <citation type="submission" date="2019-08" db="EMBL/GenBank/DDBJ databases">
        <title>In-depth cultivation of the pig gut microbiome towards novel bacterial diversity and tailored functional studies.</title>
        <authorList>
            <person name="Wylensek D."/>
            <person name="Hitch T.C.A."/>
            <person name="Clavel T."/>
        </authorList>
    </citation>
    <scope>NUCLEOTIDE SEQUENCE [LARGE SCALE GENOMIC DNA]</scope>
    <source>
        <strain evidence="1 2">Oil+RF-744-WCA-WT-11</strain>
    </source>
</reference>